<dbReference type="EMBL" id="JYDH01001955">
    <property type="protein sequence ID" value="KRY24168.1"/>
    <property type="molecule type" value="Genomic_DNA"/>
</dbReference>
<evidence type="ECO:0000313" key="2">
    <source>
        <dbReference type="EMBL" id="KRY24168.1"/>
    </source>
</evidence>
<feature type="non-terminal residue" evidence="2">
    <location>
        <position position="71"/>
    </location>
</feature>
<organism evidence="2 3">
    <name type="scientific">Trichinella spiralis</name>
    <name type="common">Trichina worm</name>
    <dbReference type="NCBI Taxonomy" id="6334"/>
    <lineage>
        <taxon>Eukaryota</taxon>
        <taxon>Metazoa</taxon>
        <taxon>Ecdysozoa</taxon>
        <taxon>Nematoda</taxon>
        <taxon>Enoplea</taxon>
        <taxon>Dorylaimia</taxon>
        <taxon>Trichinellida</taxon>
        <taxon>Trichinellidae</taxon>
        <taxon>Trichinella</taxon>
    </lineage>
</organism>
<keyword evidence="3" id="KW-1185">Reference proteome</keyword>
<protein>
    <submittedName>
        <fullName evidence="2">Uncharacterized protein</fullName>
    </submittedName>
</protein>
<accession>A0A0V1AH63</accession>
<sequence length="71" mass="7953">LPAQQSGGDFAFFLVFKGEEIRAFHFKNSILKEITVIRFLVAVGTCPPSSPAPYCPPHQALPRRPPRPHRL</sequence>
<gene>
    <name evidence="2" type="ORF">T01_8054</name>
</gene>
<comment type="caution">
    <text evidence="2">The sequence shown here is derived from an EMBL/GenBank/DDBJ whole genome shotgun (WGS) entry which is preliminary data.</text>
</comment>
<dbReference type="Proteomes" id="UP000054776">
    <property type="component" value="Unassembled WGS sequence"/>
</dbReference>
<feature type="non-terminal residue" evidence="2">
    <location>
        <position position="1"/>
    </location>
</feature>
<name>A0A0V1AH63_TRISP</name>
<proteinExistence type="predicted"/>
<dbReference type="AlphaFoldDB" id="A0A0V1AH63"/>
<evidence type="ECO:0000256" key="1">
    <source>
        <dbReference type="SAM" id="MobiDB-lite"/>
    </source>
</evidence>
<dbReference type="InParanoid" id="A0A0V1AH63"/>
<reference evidence="2 3" key="1">
    <citation type="submission" date="2015-01" db="EMBL/GenBank/DDBJ databases">
        <title>Evolution of Trichinella species and genotypes.</title>
        <authorList>
            <person name="Korhonen P.K."/>
            <person name="Edoardo P."/>
            <person name="Giuseppe L.R."/>
            <person name="Gasser R.B."/>
        </authorList>
    </citation>
    <scope>NUCLEOTIDE SEQUENCE [LARGE SCALE GENOMIC DNA]</scope>
    <source>
        <strain evidence="2">ISS3</strain>
    </source>
</reference>
<feature type="region of interest" description="Disordered" evidence="1">
    <location>
        <begin position="49"/>
        <end position="71"/>
    </location>
</feature>
<evidence type="ECO:0000313" key="3">
    <source>
        <dbReference type="Proteomes" id="UP000054776"/>
    </source>
</evidence>